<sequence>MGTEGIHILIIEAHPTPVYCDDKLCNHAYSYVADESTNHKNGMVFEFNMPMNCNDSLVDDHDSANSMCPLQESNGLEVVWSFLGHTALACEVQPQEKQSTNKPEQLQNGRPHSTYLNLDEFRNITKKEKGWGFRSRIVNISHRLEHDGTEHNYASASKGAKVLAHNKGAKGASNILGKDHNKYLRNPCSIREKFIVIELAEEILVDVVKIANFEHYSSNFKEFNLSGSLIYPTETWFPLGNFVASNVKHIQSFKPPEPKWIRYLKLNLLSHYGSEFYCTLSVLEVYGVDAIKQMLEDLIVTPKEPAPNKLLKLNSTALPFIKPEPSSIDGRGSGALQNGVEIAGKGIESLNDVQKLNIDLTMNPVAPTKIPDSCNGS</sequence>
<dbReference type="PANTHER" id="PTHR12953:SF3">
    <property type="entry name" value="SUN DOMAIN-CONTAINING PROTEIN 5"/>
    <property type="match status" value="1"/>
</dbReference>
<feature type="domain" description="SUN" evidence="5">
    <location>
        <begin position="132"/>
        <end position="290"/>
    </location>
</feature>
<keyword evidence="3" id="KW-1133">Transmembrane helix</keyword>
<evidence type="ECO:0000313" key="6">
    <source>
        <dbReference type="EMBL" id="KAK9275600.1"/>
    </source>
</evidence>
<dbReference type="EMBL" id="JBBPBK010000011">
    <property type="protein sequence ID" value="KAK9275600.1"/>
    <property type="molecule type" value="Genomic_DNA"/>
</dbReference>
<comment type="subcellular location">
    <subcellularLocation>
        <location evidence="1">Membrane</location>
    </subcellularLocation>
</comment>
<evidence type="ECO:0000313" key="7">
    <source>
        <dbReference type="Proteomes" id="UP001415857"/>
    </source>
</evidence>
<proteinExistence type="predicted"/>
<reference evidence="6 7" key="1">
    <citation type="journal article" date="2024" name="Plant J.">
        <title>Genome sequences and population genomics reveal climatic adaptation and genomic divergence between two closely related sweetgum species.</title>
        <authorList>
            <person name="Xu W.Q."/>
            <person name="Ren C.Q."/>
            <person name="Zhang X.Y."/>
            <person name="Comes H.P."/>
            <person name="Liu X.H."/>
            <person name="Li Y.G."/>
            <person name="Kettle C.J."/>
            <person name="Jalonen R."/>
            <person name="Gaisberger H."/>
            <person name="Ma Y.Z."/>
            <person name="Qiu Y.X."/>
        </authorList>
    </citation>
    <scope>NUCLEOTIDE SEQUENCE [LARGE SCALE GENOMIC DNA]</scope>
    <source>
        <strain evidence="6">Hangzhou</strain>
    </source>
</reference>
<keyword evidence="7" id="KW-1185">Reference proteome</keyword>
<evidence type="ECO:0000256" key="3">
    <source>
        <dbReference type="ARBA" id="ARBA00022989"/>
    </source>
</evidence>
<dbReference type="PANTHER" id="PTHR12953">
    <property type="entry name" value="MEMBRANE PROTEIN CH1 RELATED"/>
    <property type="match status" value="1"/>
</dbReference>
<dbReference type="PROSITE" id="PS51469">
    <property type="entry name" value="SUN"/>
    <property type="match status" value="1"/>
</dbReference>
<dbReference type="GO" id="GO:0016020">
    <property type="term" value="C:membrane"/>
    <property type="evidence" value="ECO:0007669"/>
    <property type="project" value="UniProtKB-SubCell"/>
</dbReference>
<evidence type="ECO:0000256" key="2">
    <source>
        <dbReference type="ARBA" id="ARBA00022692"/>
    </source>
</evidence>
<dbReference type="GO" id="GO:0005737">
    <property type="term" value="C:cytoplasm"/>
    <property type="evidence" value="ECO:0007669"/>
    <property type="project" value="TreeGrafter"/>
</dbReference>
<evidence type="ECO:0000259" key="5">
    <source>
        <dbReference type="PROSITE" id="PS51469"/>
    </source>
</evidence>
<name>A0AAP0REL3_LIQFO</name>
<dbReference type="Gene3D" id="2.60.120.260">
    <property type="entry name" value="Galactose-binding domain-like"/>
    <property type="match status" value="1"/>
</dbReference>
<dbReference type="InterPro" id="IPR008979">
    <property type="entry name" value="Galactose-bd-like_sf"/>
</dbReference>
<protein>
    <recommendedName>
        <fullName evidence="5">SUN domain-containing protein</fullName>
    </recommendedName>
</protein>
<keyword evidence="4" id="KW-0472">Membrane</keyword>
<accession>A0AAP0REL3</accession>
<organism evidence="6 7">
    <name type="scientific">Liquidambar formosana</name>
    <name type="common">Formosan gum</name>
    <dbReference type="NCBI Taxonomy" id="63359"/>
    <lineage>
        <taxon>Eukaryota</taxon>
        <taxon>Viridiplantae</taxon>
        <taxon>Streptophyta</taxon>
        <taxon>Embryophyta</taxon>
        <taxon>Tracheophyta</taxon>
        <taxon>Spermatophyta</taxon>
        <taxon>Magnoliopsida</taxon>
        <taxon>eudicotyledons</taxon>
        <taxon>Gunneridae</taxon>
        <taxon>Pentapetalae</taxon>
        <taxon>Saxifragales</taxon>
        <taxon>Altingiaceae</taxon>
        <taxon>Liquidambar</taxon>
    </lineage>
</organism>
<dbReference type="Proteomes" id="UP001415857">
    <property type="component" value="Unassembled WGS sequence"/>
</dbReference>
<dbReference type="InterPro" id="IPR012919">
    <property type="entry name" value="SUN_dom"/>
</dbReference>
<evidence type="ECO:0000256" key="1">
    <source>
        <dbReference type="ARBA" id="ARBA00004370"/>
    </source>
</evidence>
<gene>
    <name evidence="6" type="ORF">L1049_022867</name>
</gene>
<comment type="caution">
    <text evidence="6">The sequence shown here is derived from an EMBL/GenBank/DDBJ whole genome shotgun (WGS) entry which is preliminary data.</text>
</comment>
<dbReference type="SUPFAM" id="SSF49785">
    <property type="entry name" value="Galactose-binding domain-like"/>
    <property type="match status" value="1"/>
</dbReference>
<keyword evidence="2" id="KW-0812">Transmembrane</keyword>
<dbReference type="Pfam" id="PF07738">
    <property type="entry name" value="Sad1_UNC"/>
    <property type="match status" value="1"/>
</dbReference>
<dbReference type="AlphaFoldDB" id="A0AAP0REL3"/>
<dbReference type="GO" id="GO:0034975">
    <property type="term" value="P:protein folding in endoplasmic reticulum"/>
    <property type="evidence" value="ECO:0007669"/>
    <property type="project" value="TreeGrafter"/>
</dbReference>
<dbReference type="InterPro" id="IPR045120">
    <property type="entry name" value="Suco/Slp1-like"/>
</dbReference>
<evidence type="ECO:0000256" key="4">
    <source>
        <dbReference type="ARBA" id="ARBA00023136"/>
    </source>
</evidence>